<name>A0ABM3YGT1_ERIEU</name>
<evidence type="ECO:0000256" key="6">
    <source>
        <dbReference type="SAM" id="Phobius"/>
    </source>
</evidence>
<feature type="compositionally biased region" description="Low complexity" evidence="5">
    <location>
        <begin position="260"/>
        <end position="274"/>
    </location>
</feature>
<evidence type="ECO:0000256" key="4">
    <source>
        <dbReference type="ARBA" id="ARBA00023136"/>
    </source>
</evidence>
<feature type="compositionally biased region" description="Polar residues" evidence="5">
    <location>
        <begin position="893"/>
        <end position="904"/>
    </location>
</feature>
<comment type="subcellular location">
    <subcellularLocation>
        <location evidence="1">Membrane</location>
        <topology evidence="1">Single-pass membrane protein</topology>
    </subcellularLocation>
</comment>
<accession>A0ABM3YGT1</accession>
<dbReference type="PANTHER" id="PTHR34834:SF3">
    <property type="entry name" value="SPEM FAMILY MEMBER 3"/>
    <property type="match status" value="1"/>
</dbReference>
<dbReference type="RefSeq" id="XP_060060285.1">
    <property type="nucleotide sequence ID" value="XM_060204302.1"/>
</dbReference>
<protein>
    <submittedName>
        <fullName evidence="9">Uncharacterized protein SPEM3 isoform X1</fullName>
    </submittedName>
</protein>
<feature type="compositionally biased region" description="Polar residues" evidence="5">
    <location>
        <begin position="774"/>
        <end position="784"/>
    </location>
</feature>
<feature type="region of interest" description="Disordered" evidence="5">
    <location>
        <begin position="887"/>
        <end position="925"/>
    </location>
</feature>
<evidence type="ECO:0000256" key="2">
    <source>
        <dbReference type="ARBA" id="ARBA00022692"/>
    </source>
</evidence>
<feature type="compositionally biased region" description="Polar residues" evidence="5">
    <location>
        <begin position="636"/>
        <end position="647"/>
    </location>
</feature>
<feature type="compositionally biased region" description="Polar residues" evidence="5">
    <location>
        <begin position="248"/>
        <end position="259"/>
    </location>
</feature>
<gene>
    <name evidence="9" type="primary">SPEM3</name>
</gene>
<feature type="transmembrane region" description="Helical" evidence="6">
    <location>
        <begin position="59"/>
        <end position="80"/>
    </location>
</feature>
<feature type="region of interest" description="Disordered" evidence="5">
    <location>
        <begin position="810"/>
        <end position="867"/>
    </location>
</feature>
<sequence length="1192" mass="129488">MTQSSPIPYEGSLAPKEYVGGQGAQVVLGPQAMGERTYYGAQVCSGTNPRKCQDLGDSILLILGSFILLNIGINVVTLLWRHLKSSLRILFHHFFPKDKQHSCTGSRPTCVRYPVTPKILCSKASPRFRRHSSCLLGHPHHLDSCTADMNDEKVAGCCWVSPPCGHTRAPWRLRKEGMTGAGEAPQVPPIKGQGTFLSKQPASSQFAKISKLDRVPLHLPQESKTKNSNCAVVQAPAQTHHRCPIHTQPPQYMLSNPSTAQLHQQPPSQAQLQPPVHPPEHTPSHISPEHALENTFSQTQGHSPDLAPEHTPAQAQLQIPAPTEDSVCSLGHTPKHLLVHAPCLPAPYANLNYTQVYTGNTAPTFAPAPASTSVPVTNSAPAPTPTRFPISALNPALPLGMTLNTTLVPTPGPATTATPISTPTSSTQNACTQGTSTGHMVYNVCSVKQNFSKVCPTKDLGNLSGCPAQQQLMNSGPAEQTEKPHQGDSAKPSAGSILGYLELGNMEWKISNDAEDKLLQPKTFPYCSFHPCSSERSNAESQVPAYPKFLVFSKDATPSQPCFHSPTNTQSSQYIIPPPCTLSLPLVSPKSFVPFYQLTNQQKFSTSIQSTTFLPTSSSPQCSPSSNFSTSPQCSAVSQSPAKSQCSEPHEGLGLTQDPCLQKTPGPSEDSSVSRNSGLTQILGLSRNPGPTQDRGIHKNLGLMQNIGLPKNPGLTQDPHLSKSLKPSQDSALHKKPIITQDSDTQKSLSSTQDVGIIQKPCLTQPSNHHKDTSTPQTSDIKSSGFIQDSSVHRNLKQNQETIVYKNQDLSETTDLHNNPDSFQDSGGCKSTGNTPKPGVSRSLGFSQDSDPQKYPGPTRDSGVNKSVGLSQECDLHKSAGLHKGSILHKGSNFHQSSGPTQDSGDYKNLGLPQDSDHCKNPGLTKAAKDERRLSFAQEVGKNRHPEHTQDPSFHKFPGINQQPSPHKDLAPIQDSGLPKTLGLTQELRFRKDSHLIPNPDSHRNAGLVLATESVQVLGPPQAPKSTQSLMKPFVSKEASWKERAEQPLPWRSVPFSETSCSPKTQMICNGLQTFSEVPVLIELQPPSSRRAGSQDWVYRPLDTVSSAYQNYRQMSMPHAINWKPYYAGPSTRVGHMVFDARQRQFGVGRDKCEALSPRRFRLDTTAINSTEATAWGHQCVMRALEKEGKKE</sequence>
<feature type="region of interest" description="Disordered" evidence="5">
    <location>
        <begin position="704"/>
        <end position="732"/>
    </location>
</feature>
<feature type="compositionally biased region" description="Basic and acidic residues" evidence="5">
    <location>
        <begin position="941"/>
        <end position="954"/>
    </location>
</feature>
<reference evidence="9" key="1">
    <citation type="submission" date="2025-08" db="UniProtKB">
        <authorList>
            <consortium name="RefSeq"/>
        </authorList>
    </citation>
    <scope>IDENTIFICATION</scope>
</reference>
<feature type="compositionally biased region" description="Basic and acidic residues" evidence="5">
    <location>
        <begin position="278"/>
        <end position="292"/>
    </location>
</feature>
<feature type="compositionally biased region" description="Polar residues" evidence="5">
    <location>
        <begin position="469"/>
        <end position="478"/>
    </location>
</feature>
<feature type="region of interest" description="Disordered" evidence="5">
    <location>
        <begin position="941"/>
        <end position="979"/>
    </location>
</feature>
<feature type="region of interest" description="Disordered" evidence="5">
    <location>
        <begin position="242"/>
        <end position="315"/>
    </location>
</feature>
<evidence type="ECO:0000259" key="7">
    <source>
        <dbReference type="Pfam" id="PF15670"/>
    </source>
</evidence>
<dbReference type="Pfam" id="PF15670">
    <property type="entry name" value="Spem1"/>
    <property type="match status" value="1"/>
</dbReference>
<feature type="region of interest" description="Disordered" evidence="5">
    <location>
        <begin position="761"/>
        <end position="784"/>
    </location>
</feature>
<proteinExistence type="predicted"/>
<keyword evidence="8" id="KW-1185">Reference proteome</keyword>
<evidence type="ECO:0000256" key="5">
    <source>
        <dbReference type="SAM" id="MobiDB-lite"/>
    </source>
</evidence>
<evidence type="ECO:0000256" key="3">
    <source>
        <dbReference type="ARBA" id="ARBA00022989"/>
    </source>
</evidence>
<feature type="domain" description="Spermatid maturation protein 1 N-terminal" evidence="7">
    <location>
        <begin position="35"/>
        <end position="105"/>
    </location>
</feature>
<keyword evidence="4 6" id="KW-0472">Membrane</keyword>
<feature type="region of interest" description="Disordered" evidence="5">
    <location>
        <begin position="469"/>
        <end position="492"/>
    </location>
</feature>
<organism evidence="8 9">
    <name type="scientific">Erinaceus europaeus</name>
    <name type="common">Western European hedgehog</name>
    <dbReference type="NCBI Taxonomy" id="9365"/>
    <lineage>
        <taxon>Eukaryota</taxon>
        <taxon>Metazoa</taxon>
        <taxon>Chordata</taxon>
        <taxon>Craniata</taxon>
        <taxon>Vertebrata</taxon>
        <taxon>Euteleostomi</taxon>
        <taxon>Mammalia</taxon>
        <taxon>Eutheria</taxon>
        <taxon>Laurasiatheria</taxon>
        <taxon>Eulipotyphla</taxon>
        <taxon>Erinaceidae</taxon>
        <taxon>Erinaceinae</taxon>
        <taxon>Erinaceus</taxon>
    </lineage>
</organism>
<dbReference type="Proteomes" id="UP001652624">
    <property type="component" value="Chromosome 12"/>
</dbReference>
<evidence type="ECO:0000256" key="1">
    <source>
        <dbReference type="ARBA" id="ARBA00004167"/>
    </source>
</evidence>
<keyword evidence="2 6" id="KW-0812">Transmembrane</keyword>
<dbReference type="InterPro" id="IPR031368">
    <property type="entry name" value="SPEM1_N"/>
</dbReference>
<keyword evidence="3 6" id="KW-1133">Transmembrane helix</keyword>
<evidence type="ECO:0000313" key="8">
    <source>
        <dbReference type="Proteomes" id="UP001652624"/>
    </source>
</evidence>
<feature type="region of interest" description="Disordered" evidence="5">
    <location>
        <begin position="633"/>
        <end position="676"/>
    </location>
</feature>
<dbReference type="GeneID" id="132542052"/>
<feature type="compositionally biased region" description="Polar residues" evidence="5">
    <location>
        <begin position="810"/>
        <end position="835"/>
    </location>
</feature>
<dbReference type="PANTHER" id="PTHR34834">
    <property type="entry name" value="SPERMATID MATURATION PROTEIN 1"/>
    <property type="match status" value="1"/>
</dbReference>
<evidence type="ECO:0000313" key="9">
    <source>
        <dbReference type="RefSeq" id="XP_060060285.1"/>
    </source>
</evidence>